<evidence type="ECO:0000313" key="10">
    <source>
        <dbReference type="EMBL" id="KHN69898.1"/>
    </source>
</evidence>
<dbReference type="InterPro" id="IPR036640">
    <property type="entry name" value="ABC1_TM_sf"/>
</dbReference>
<keyword evidence="4" id="KW-0067">ATP-binding</keyword>
<dbReference type="InterPro" id="IPR027417">
    <property type="entry name" value="P-loop_NTPase"/>
</dbReference>
<dbReference type="Gene3D" id="1.20.1560.10">
    <property type="entry name" value="ABC transporter type 1, transmembrane domain"/>
    <property type="match status" value="1"/>
</dbReference>
<feature type="transmembrane region" description="Helical" evidence="7">
    <location>
        <begin position="21"/>
        <end position="44"/>
    </location>
</feature>
<dbReference type="AlphaFoldDB" id="A0A0B2UKL1"/>
<dbReference type="InParanoid" id="A0A0B2UKL1"/>
<evidence type="ECO:0000256" key="7">
    <source>
        <dbReference type="SAM" id="Phobius"/>
    </source>
</evidence>
<dbReference type="PANTHER" id="PTHR24221:SF503">
    <property type="entry name" value="MITOCHONDRIAL POTASSIUM CHANNEL ATP-BINDING SUBUNIT"/>
    <property type="match status" value="1"/>
</dbReference>
<dbReference type="VEuPathDB" id="MicrosporidiaDB:M896_040940"/>
<evidence type="ECO:0000256" key="4">
    <source>
        <dbReference type="ARBA" id="ARBA00022840"/>
    </source>
</evidence>
<dbReference type="RefSeq" id="XP_014563940.1">
    <property type="nucleotide sequence ID" value="XM_014708454.1"/>
</dbReference>
<dbReference type="PROSITE" id="PS50893">
    <property type="entry name" value="ABC_TRANSPORTER_2"/>
    <property type="match status" value="1"/>
</dbReference>
<protein>
    <submittedName>
        <fullName evidence="10">MdlB-type ABC transporter</fullName>
    </submittedName>
</protein>
<dbReference type="PANTHER" id="PTHR24221">
    <property type="entry name" value="ATP-BINDING CASSETTE SUB-FAMILY B"/>
    <property type="match status" value="1"/>
</dbReference>
<evidence type="ECO:0000259" key="8">
    <source>
        <dbReference type="PROSITE" id="PS50893"/>
    </source>
</evidence>
<evidence type="ECO:0000256" key="3">
    <source>
        <dbReference type="ARBA" id="ARBA00022741"/>
    </source>
</evidence>
<dbReference type="InterPro" id="IPR003593">
    <property type="entry name" value="AAA+_ATPase"/>
</dbReference>
<accession>A0A0B2UKL1</accession>
<dbReference type="OrthoDB" id="6500128at2759"/>
<dbReference type="Proteomes" id="UP000031056">
    <property type="component" value="Unassembled WGS sequence"/>
</dbReference>
<sequence>MKESVKNTGRLYVMKTVVLKYVLGSPVVRVMILPVVLLMLVVAYGDITVQQILADIQDETKDTHSNSNQNIKAYVLVALTSYAFGLVSLMIMSSYVETICRVYIVDQYRDHISMSFPDFKRLGVGNMISFMNRKVGSLRDVLESIVKYFIIGVCYITMTMMKIGSKLEWYYMMLMIIVSVIYGVSVFFVNYYRSIIRPKLNREIDLSRRKVYNNLMNHDIIKSYNNEEEEANDLHRSMEMLTKYAKMFWGWHQVGNFVGENIFTVAMFAITMYFAMGEASKIKSKDYMLMISLSNQLRIYCVEISNSFGSILMNLTNIAQTRSEEEKPDMQEYGYYKDCLETSIQIVDANVCVDGKKLVEGLNMEIRMGEKIGITGGNGSGKTSFARALLGFFDYSGSILVDGVELRTLSKKGLRRMISYSPQELQLFDDTVMNNINDGNLEMGREEIVEHCKMYGVDEMFQSFEKGYDTFVGMGGKRLSGGQKQRVSLMRAVVKDASVYVFDQMTSHLDKETEINLVDMIMKNLADKTVIMIMQNADVFEKFDRIYRFTSPEGH</sequence>
<organism evidence="10 11">
    <name type="scientific">Ordospora colligata OC4</name>
    <dbReference type="NCBI Taxonomy" id="1354746"/>
    <lineage>
        <taxon>Eukaryota</taxon>
        <taxon>Fungi</taxon>
        <taxon>Fungi incertae sedis</taxon>
        <taxon>Microsporidia</taxon>
        <taxon>Ordosporidae</taxon>
        <taxon>Ordospora</taxon>
    </lineage>
</organism>
<evidence type="ECO:0000256" key="1">
    <source>
        <dbReference type="ARBA" id="ARBA00004141"/>
    </source>
</evidence>
<comment type="subcellular location">
    <subcellularLocation>
        <location evidence="1">Membrane</location>
        <topology evidence="1">Multi-pass membrane protein</topology>
    </subcellularLocation>
</comment>
<dbReference type="Gene3D" id="3.40.50.300">
    <property type="entry name" value="P-loop containing nucleotide triphosphate hydrolases"/>
    <property type="match status" value="1"/>
</dbReference>
<dbReference type="GO" id="GO:0016887">
    <property type="term" value="F:ATP hydrolysis activity"/>
    <property type="evidence" value="ECO:0007669"/>
    <property type="project" value="InterPro"/>
</dbReference>
<dbReference type="SMART" id="SM00382">
    <property type="entry name" value="AAA"/>
    <property type="match status" value="1"/>
</dbReference>
<evidence type="ECO:0000313" key="11">
    <source>
        <dbReference type="Proteomes" id="UP000031056"/>
    </source>
</evidence>
<evidence type="ECO:0000256" key="6">
    <source>
        <dbReference type="ARBA" id="ARBA00023136"/>
    </source>
</evidence>
<feature type="transmembrane region" description="Helical" evidence="7">
    <location>
        <begin position="169"/>
        <end position="192"/>
    </location>
</feature>
<proteinExistence type="predicted"/>
<evidence type="ECO:0000256" key="2">
    <source>
        <dbReference type="ARBA" id="ARBA00022692"/>
    </source>
</evidence>
<evidence type="ECO:0000259" key="9">
    <source>
        <dbReference type="PROSITE" id="PS50929"/>
    </source>
</evidence>
<keyword evidence="5 7" id="KW-1133">Transmembrane helix</keyword>
<comment type="caution">
    <text evidence="10">The sequence shown here is derived from an EMBL/GenBank/DDBJ whole genome shotgun (WGS) entry which is preliminary data.</text>
</comment>
<dbReference type="SUPFAM" id="SSF52540">
    <property type="entry name" value="P-loop containing nucleoside triphosphate hydrolases"/>
    <property type="match status" value="1"/>
</dbReference>
<dbReference type="GO" id="GO:0005524">
    <property type="term" value="F:ATP binding"/>
    <property type="evidence" value="ECO:0007669"/>
    <property type="project" value="UniProtKB-KW"/>
</dbReference>
<keyword evidence="3" id="KW-0547">Nucleotide-binding</keyword>
<keyword evidence="6 7" id="KW-0472">Membrane</keyword>
<feature type="transmembrane region" description="Helical" evidence="7">
    <location>
        <begin position="254"/>
        <end position="276"/>
    </location>
</feature>
<dbReference type="HOGENOM" id="CLU_000604_84_3_1"/>
<feature type="domain" description="ABC transporter" evidence="8">
    <location>
        <begin position="344"/>
        <end position="555"/>
    </location>
</feature>
<evidence type="ECO:0000256" key="5">
    <source>
        <dbReference type="ARBA" id="ARBA00022989"/>
    </source>
</evidence>
<dbReference type="GeneID" id="26261532"/>
<feature type="transmembrane region" description="Helical" evidence="7">
    <location>
        <begin position="71"/>
        <end position="91"/>
    </location>
</feature>
<dbReference type="STRING" id="1354746.A0A0B2UKL1"/>
<dbReference type="EMBL" id="JOKQ01000004">
    <property type="protein sequence ID" value="KHN69898.1"/>
    <property type="molecule type" value="Genomic_DNA"/>
</dbReference>
<name>A0A0B2UKL1_9MICR</name>
<dbReference type="Pfam" id="PF00005">
    <property type="entry name" value="ABC_tran"/>
    <property type="match status" value="1"/>
</dbReference>
<dbReference type="Pfam" id="PF00664">
    <property type="entry name" value="ABC_membrane"/>
    <property type="match status" value="1"/>
</dbReference>
<keyword evidence="11" id="KW-1185">Reference proteome</keyword>
<reference evidence="10 11" key="1">
    <citation type="journal article" date="2014" name="MBio">
        <title>The Ordospora colligata genome; evolution of extreme reduction in microsporidia and host-to-parasite horizontal gene transfer.</title>
        <authorList>
            <person name="Pombert J.-F."/>
            <person name="Haag K.L."/>
            <person name="Beidas S."/>
            <person name="Ebert D."/>
            <person name="Keeling P.J."/>
        </authorList>
    </citation>
    <scope>NUCLEOTIDE SEQUENCE [LARGE SCALE GENOMIC DNA]</scope>
    <source>
        <strain evidence="10 11">OC4</strain>
    </source>
</reference>
<feature type="transmembrane region" description="Helical" evidence="7">
    <location>
        <begin position="141"/>
        <end position="163"/>
    </location>
</feature>
<keyword evidence="2 7" id="KW-0812">Transmembrane</keyword>
<dbReference type="PROSITE" id="PS50929">
    <property type="entry name" value="ABC_TM1F"/>
    <property type="match status" value="1"/>
</dbReference>
<dbReference type="GO" id="GO:0140359">
    <property type="term" value="F:ABC-type transporter activity"/>
    <property type="evidence" value="ECO:0007669"/>
    <property type="project" value="InterPro"/>
</dbReference>
<dbReference type="InterPro" id="IPR011527">
    <property type="entry name" value="ABC1_TM_dom"/>
</dbReference>
<dbReference type="SUPFAM" id="SSF90123">
    <property type="entry name" value="ABC transporter transmembrane region"/>
    <property type="match status" value="1"/>
</dbReference>
<gene>
    <name evidence="10" type="ORF">M896_040940</name>
</gene>
<dbReference type="InterPro" id="IPR003439">
    <property type="entry name" value="ABC_transporter-like_ATP-bd"/>
</dbReference>
<dbReference type="InterPro" id="IPR039421">
    <property type="entry name" value="Type_1_exporter"/>
</dbReference>
<dbReference type="GO" id="GO:0016020">
    <property type="term" value="C:membrane"/>
    <property type="evidence" value="ECO:0007669"/>
    <property type="project" value="UniProtKB-SubCell"/>
</dbReference>
<feature type="domain" description="ABC transmembrane type-1" evidence="9">
    <location>
        <begin position="35"/>
        <end position="313"/>
    </location>
</feature>